<gene>
    <name evidence="4" type="ORF">Taro_028713</name>
</gene>
<dbReference type="GO" id="GO:0009903">
    <property type="term" value="P:chloroplast avoidance movement"/>
    <property type="evidence" value="ECO:0007669"/>
    <property type="project" value="TreeGrafter"/>
</dbReference>
<name>A0A843VLW3_COLES</name>
<evidence type="ECO:0000256" key="3">
    <source>
        <dbReference type="SAM" id="Coils"/>
    </source>
</evidence>
<comment type="caution">
    <text evidence="4">The sequence shown here is derived from an EMBL/GenBank/DDBJ whole genome shotgun (WGS) entry which is preliminary data.</text>
</comment>
<feature type="coiled-coil region" evidence="3">
    <location>
        <begin position="166"/>
        <end position="193"/>
    </location>
</feature>
<comment type="similarity">
    <text evidence="1">Belongs to the WEB family.</text>
</comment>
<keyword evidence="5" id="KW-1185">Reference proteome</keyword>
<evidence type="ECO:0000313" key="5">
    <source>
        <dbReference type="Proteomes" id="UP000652761"/>
    </source>
</evidence>
<dbReference type="AlphaFoldDB" id="A0A843VLW3"/>
<evidence type="ECO:0000256" key="1">
    <source>
        <dbReference type="ARBA" id="ARBA00005485"/>
    </source>
</evidence>
<dbReference type="OrthoDB" id="685331at2759"/>
<reference evidence="4" key="1">
    <citation type="submission" date="2017-07" db="EMBL/GenBank/DDBJ databases">
        <title>Taro Niue Genome Assembly and Annotation.</title>
        <authorList>
            <person name="Atibalentja N."/>
            <person name="Keating K."/>
            <person name="Fields C.J."/>
        </authorList>
    </citation>
    <scope>NUCLEOTIDE SEQUENCE</scope>
    <source>
        <strain evidence="4">Niue_2</strain>
        <tissue evidence="4">Leaf</tissue>
    </source>
</reference>
<dbReference type="GO" id="GO:0009904">
    <property type="term" value="P:chloroplast accumulation movement"/>
    <property type="evidence" value="ECO:0007669"/>
    <property type="project" value="TreeGrafter"/>
</dbReference>
<organism evidence="4 5">
    <name type="scientific">Colocasia esculenta</name>
    <name type="common">Wild taro</name>
    <name type="synonym">Arum esculentum</name>
    <dbReference type="NCBI Taxonomy" id="4460"/>
    <lineage>
        <taxon>Eukaryota</taxon>
        <taxon>Viridiplantae</taxon>
        <taxon>Streptophyta</taxon>
        <taxon>Embryophyta</taxon>
        <taxon>Tracheophyta</taxon>
        <taxon>Spermatophyta</taxon>
        <taxon>Magnoliopsida</taxon>
        <taxon>Liliopsida</taxon>
        <taxon>Araceae</taxon>
        <taxon>Aroideae</taxon>
        <taxon>Colocasieae</taxon>
        <taxon>Colocasia</taxon>
    </lineage>
</organism>
<accession>A0A843VLW3</accession>
<sequence>MESEDLLRSAKSQLKAAKKELVSVRDEGFQLMASMDAVREELKQISKETNRLRRLEEKQDLTIQNLNSKLLRAKARGIVSNLKVALQQLQSEAESIEELERVKASEAAALDRLKLLSERALKARASSGQHSSFLRISKFEYEYLIGHAEAAQKVADKKVAAAQAWVEALKASEKEMMMKIEMAQREIRDLEIVEVKGDKQNH</sequence>
<dbReference type="EMBL" id="NMUH01001869">
    <property type="protein sequence ID" value="MQL96046.1"/>
    <property type="molecule type" value="Genomic_DNA"/>
</dbReference>
<dbReference type="PANTHER" id="PTHR32054:SF2">
    <property type="entry name" value="PROTEIN PLASTID MOVEMENT IMPAIRED 2"/>
    <property type="match status" value="1"/>
</dbReference>
<protein>
    <submittedName>
        <fullName evidence="4">Uncharacterized protein</fullName>
    </submittedName>
</protein>
<proteinExistence type="inferred from homology"/>
<feature type="coiled-coil region" evidence="3">
    <location>
        <begin position="7"/>
        <end position="116"/>
    </location>
</feature>
<dbReference type="Proteomes" id="UP000652761">
    <property type="component" value="Unassembled WGS sequence"/>
</dbReference>
<evidence type="ECO:0000256" key="2">
    <source>
        <dbReference type="ARBA" id="ARBA00023054"/>
    </source>
</evidence>
<dbReference type="PANTHER" id="PTHR32054">
    <property type="entry name" value="HEAVY CHAIN, PUTATIVE, EXPRESSED-RELATED-RELATED"/>
    <property type="match status" value="1"/>
</dbReference>
<keyword evidence="2 3" id="KW-0175">Coiled coil</keyword>
<dbReference type="GO" id="GO:0005829">
    <property type="term" value="C:cytosol"/>
    <property type="evidence" value="ECO:0007669"/>
    <property type="project" value="TreeGrafter"/>
</dbReference>
<evidence type="ECO:0000313" key="4">
    <source>
        <dbReference type="EMBL" id="MQL96046.1"/>
    </source>
</evidence>